<keyword evidence="1" id="KW-0472">Membrane</keyword>
<evidence type="ECO:0008006" key="4">
    <source>
        <dbReference type="Google" id="ProtNLM"/>
    </source>
</evidence>
<dbReference type="OrthoDB" id="237270at2"/>
<evidence type="ECO:0000313" key="2">
    <source>
        <dbReference type="EMBL" id="SMX41718.1"/>
    </source>
</evidence>
<dbReference type="EMBL" id="FXYG01000002">
    <property type="protein sequence ID" value="SMX41718.1"/>
    <property type="molecule type" value="Genomic_DNA"/>
</dbReference>
<organism evidence="2 3">
    <name type="scientific">Ruegeria arenilitoris</name>
    <dbReference type="NCBI Taxonomy" id="1173585"/>
    <lineage>
        <taxon>Bacteria</taxon>
        <taxon>Pseudomonadati</taxon>
        <taxon>Pseudomonadota</taxon>
        <taxon>Alphaproteobacteria</taxon>
        <taxon>Rhodobacterales</taxon>
        <taxon>Roseobacteraceae</taxon>
        <taxon>Ruegeria</taxon>
    </lineage>
</organism>
<keyword evidence="1" id="KW-0812">Transmembrane</keyword>
<name>A0A238KFY8_9RHOB</name>
<accession>A0A238KFY8</accession>
<dbReference type="AlphaFoldDB" id="A0A238KFY8"/>
<dbReference type="SUPFAM" id="SSF53850">
    <property type="entry name" value="Periplasmic binding protein-like II"/>
    <property type="match status" value="1"/>
</dbReference>
<feature type="transmembrane region" description="Helical" evidence="1">
    <location>
        <begin position="318"/>
        <end position="337"/>
    </location>
</feature>
<keyword evidence="1" id="KW-1133">Transmembrane helix</keyword>
<gene>
    <name evidence="2" type="ORF">RUA8715_02084</name>
</gene>
<evidence type="ECO:0000313" key="3">
    <source>
        <dbReference type="Proteomes" id="UP000202485"/>
    </source>
</evidence>
<proteinExistence type="predicted"/>
<dbReference type="Gene3D" id="3.40.190.10">
    <property type="entry name" value="Periplasmic binding protein-like II"/>
    <property type="match status" value="2"/>
</dbReference>
<keyword evidence="3" id="KW-1185">Reference proteome</keyword>
<protein>
    <recommendedName>
        <fullName evidence="4">NMT1/THI5 like protein</fullName>
    </recommendedName>
</protein>
<dbReference type="PANTHER" id="PTHR42941">
    <property type="entry name" value="SLL1037 PROTEIN"/>
    <property type="match status" value="1"/>
</dbReference>
<dbReference type="RefSeq" id="WP_093963582.1">
    <property type="nucleotide sequence ID" value="NZ_FXYG01000002.1"/>
</dbReference>
<evidence type="ECO:0000256" key="1">
    <source>
        <dbReference type="SAM" id="Phobius"/>
    </source>
</evidence>
<sequence>MRLWITISAAMVLAVLVAIILLLHPPGDLRMAAGPAGGAYIEVAQDYSDILAEDDIRLEIVETAGSVENARLLEDGAVDVAFLQGGIEVDPDRAQAIGTVFFEPMIFMAREDAWIPPNPALWRGLSINSGAPGSGTADAFRDFERAVGLAQEDNVHVALPYDQAADALLDGTLDIAVFVAPIEAPYLLAAYEVPGLKVLNLEHVEAISRRLSYATVVTVPTGGMSLNPVLPPRPVDLIALEARLVVRPGLHPALVNRLTMAAIALHEAQGIINDPGAFPGIEGTALPLNNTARQLILEGPSTWHDWLPYWVAAQVNRVFLLFLPFFFIVLPLVRLLPRIYAYFQRWRVWQHYPEIRLIEQDLADNPSAEDLVRMQGQLQVLDEKLADLRLPAAYRQGQYDARLHLELVQKRIADMRAQDSGGGG</sequence>
<dbReference type="InterPro" id="IPR011852">
    <property type="entry name" value="TRAP_TAXI"/>
</dbReference>
<dbReference type="PANTHER" id="PTHR42941:SF1">
    <property type="entry name" value="SLL1037 PROTEIN"/>
    <property type="match status" value="1"/>
</dbReference>
<dbReference type="Proteomes" id="UP000202485">
    <property type="component" value="Unassembled WGS sequence"/>
</dbReference>
<reference evidence="3" key="1">
    <citation type="submission" date="2017-05" db="EMBL/GenBank/DDBJ databases">
        <authorList>
            <person name="Rodrigo-Torres L."/>
            <person name="Arahal R. D."/>
            <person name="Lucena T."/>
        </authorList>
    </citation>
    <scope>NUCLEOTIDE SEQUENCE [LARGE SCALE GENOMIC DNA]</scope>
    <source>
        <strain evidence="3">CECT 8715</strain>
    </source>
</reference>
<dbReference type="Pfam" id="PF16868">
    <property type="entry name" value="NMT1_3"/>
    <property type="match status" value="1"/>
</dbReference>